<dbReference type="InterPro" id="IPR036890">
    <property type="entry name" value="HATPase_C_sf"/>
</dbReference>
<dbReference type="Gene3D" id="3.30.565.10">
    <property type="entry name" value="Histidine kinase-like ATPase, C-terminal domain"/>
    <property type="match status" value="1"/>
</dbReference>
<dbReference type="AlphaFoldDB" id="A0A0M2UW09"/>
<protein>
    <recommendedName>
        <fullName evidence="3">ATP-binding protein</fullName>
    </recommendedName>
</protein>
<dbReference type="SUPFAM" id="SSF55874">
    <property type="entry name" value="ATPase domain of HSP90 chaperone/DNA topoisomerase II/histidine kinase"/>
    <property type="match status" value="1"/>
</dbReference>
<reference evidence="1 2" key="1">
    <citation type="journal article" date="2013" name="BMC Microbiol.">
        <title>Identification of the type II cytochrome c maturation pathway in anammox bacteria by comparative genomics.</title>
        <authorList>
            <person name="Ferousi C."/>
            <person name="Speth D.R."/>
            <person name="Reimann J."/>
            <person name="Op den Camp H.J."/>
            <person name="Allen J.W."/>
            <person name="Keltjens J.T."/>
            <person name="Jetten M.S."/>
        </authorList>
    </citation>
    <scope>NUCLEOTIDE SEQUENCE [LARGE SCALE GENOMIC DNA]</scope>
    <source>
        <strain evidence="1">RU1</strain>
    </source>
</reference>
<accession>A0A0M2UW09</accession>
<comment type="caution">
    <text evidence="1">The sequence shown here is derived from an EMBL/GenBank/DDBJ whole genome shotgun (WGS) entry which is preliminary data.</text>
</comment>
<dbReference type="EMBL" id="LAQJ01000121">
    <property type="protein sequence ID" value="KKO20248.1"/>
    <property type="molecule type" value="Genomic_DNA"/>
</dbReference>
<name>A0A0M2UW09_9BACT</name>
<dbReference type="Proteomes" id="UP000034954">
    <property type="component" value="Unassembled WGS sequence"/>
</dbReference>
<evidence type="ECO:0008006" key="3">
    <source>
        <dbReference type="Google" id="ProtNLM"/>
    </source>
</evidence>
<gene>
    <name evidence="1" type="ORF">BROFUL_01099</name>
</gene>
<sequence length="65" mass="6970">MPQNANGNEVIPSARRLIKSLRDMGYDFASAVADLVDNSIEAGASLVAIDVEFDGDDSWVRIADS</sequence>
<organism evidence="1 2">
    <name type="scientific">Candidatus Brocadia fulgida</name>
    <dbReference type="NCBI Taxonomy" id="380242"/>
    <lineage>
        <taxon>Bacteria</taxon>
        <taxon>Pseudomonadati</taxon>
        <taxon>Planctomycetota</taxon>
        <taxon>Candidatus Brocadiia</taxon>
        <taxon>Candidatus Brocadiales</taxon>
        <taxon>Candidatus Brocadiaceae</taxon>
        <taxon>Candidatus Brocadia</taxon>
    </lineage>
</organism>
<evidence type="ECO:0000313" key="2">
    <source>
        <dbReference type="Proteomes" id="UP000034954"/>
    </source>
</evidence>
<keyword evidence="2" id="KW-1185">Reference proteome</keyword>
<evidence type="ECO:0000313" key="1">
    <source>
        <dbReference type="EMBL" id="KKO20248.1"/>
    </source>
</evidence>
<proteinExistence type="predicted"/>